<dbReference type="InterPro" id="IPR022698">
    <property type="entry name" value="OrsD"/>
</dbReference>
<evidence type="ECO:0000313" key="1">
    <source>
        <dbReference type="EMBL" id="KJK73291.1"/>
    </source>
</evidence>
<keyword evidence="2" id="KW-1185">Reference proteome</keyword>
<dbReference type="Proteomes" id="UP000054544">
    <property type="component" value="Unassembled WGS sequence"/>
</dbReference>
<evidence type="ECO:0000313" key="2">
    <source>
        <dbReference type="Proteomes" id="UP000054544"/>
    </source>
</evidence>
<dbReference type="EMBL" id="KE385028">
    <property type="protein sequence ID" value="KJK73291.1"/>
    <property type="molecule type" value="Genomic_DNA"/>
</dbReference>
<gene>
    <name evidence="1" type="ORF">H634G_11612</name>
</gene>
<proteinExistence type="predicted"/>
<sequence length="108" mass="11887">MERHVQINAAHNLVVCVKCKRAITPGDGAIDHLRNTHQLSGTVLKDIQDYLDLGQANNPKTVELPANWGPPQPVIPVDKAFKCRACPFITTSEKVANTHWISAAHTLE</sequence>
<dbReference type="AlphaFoldDB" id="A0A0D9NH81"/>
<accession>A0A0D9NH81</accession>
<reference evidence="2" key="1">
    <citation type="journal article" date="2014" name="BMC Genomics">
        <title>The genome sequence of the biocontrol fungus Metarhizium anisopliae and comparative genomics of Metarhizium species.</title>
        <authorList>
            <person name="Pattemore J.A."/>
            <person name="Hane J.K."/>
            <person name="Williams A.H."/>
            <person name="Wilson B.A."/>
            <person name="Stodart B.J."/>
            <person name="Ash G.J."/>
        </authorList>
    </citation>
    <scope>NUCLEOTIDE SEQUENCE [LARGE SCALE GENOMIC DNA]</scope>
    <source>
        <strain evidence="2">BRIP 53293</strain>
    </source>
</reference>
<name>A0A0D9NH81_METAN</name>
<organism evidence="1 2">
    <name type="scientific">Metarhizium anisopliae BRIP 53293</name>
    <dbReference type="NCBI Taxonomy" id="1291518"/>
    <lineage>
        <taxon>Eukaryota</taxon>
        <taxon>Fungi</taxon>
        <taxon>Dikarya</taxon>
        <taxon>Ascomycota</taxon>
        <taxon>Pezizomycotina</taxon>
        <taxon>Sordariomycetes</taxon>
        <taxon>Hypocreomycetidae</taxon>
        <taxon>Hypocreales</taxon>
        <taxon>Clavicipitaceae</taxon>
        <taxon>Metarhizium</taxon>
    </lineage>
</organism>
<protein>
    <submittedName>
        <fullName evidence="1">Uncharacterized protein</fullName>
    </submittedName>
</protein>
<dbReference type="Pfam" id="PF12013">
    <property type="entry name" value="OrsD"/>
    <property type="match status" value="1"/>
</dbReference>
<feature type="non-terminal residue" evidence="1">
    <location>
        <position position="108"/>
    </location>
</feature>